<name>A0A4S4NJS5_9BACT</name>
<feature type="transmembrane region" description="Helical" evidence="2">
    <location>
        <begin position="459"/>
        <end position="481"/>
    </location>
</feature>
<dbReference type="AlphaFoldDB" id="A0A4S4NJS5"/>
<gene>
    <name evidence="5" type="ORF">E4021_10725</name>
</gene>
<evidence type="ECO:0000256" key="2">
    <source>
        <dbReference type="SAM" id="Phobius"/>
    </source>
</evidence>
<keyword evidence="6" id="KW-1185">Reference proteome</keyword>
<evidence type="ECO:0000256" key="1">
    <source>
        <dbReference type="SAM" id="MobiDB-lite"/>
    </source>
</evidence>
<feature type="transmembrane region" description="Helical" evidence="2">
    <location>
        <begin position="271"/>
        <end position="288"/>
    </location>
</feature>
<feature type="transmembrane region" description="Helical" evidence="2">
    <location>
        <begin position="433"/>
        <end position="453"/>
    </location>
</feature>
<keyword evidence="2" id="KW-0472">Membrane</keyword>
<organism evidence="5 6">
    <name type="scientific">Neolewinella litorea</name>
    <dbReference type="NCBI Taxonomy" id="2562452"/>
    <lineage>
        <taxon>Bacteria</taxon>
        <taxon>Pseudomonadati</taxon>
        <taxon>Bacteroidota</taxon>
        <taxon>Saprospiria</taxon>
        <taxon>Saprospirales</taxon>
        <taxon>Lewinellaceae</taxon>
        <taxon>Neolewinella</taxon>
    </lineage>
</organism>
<accession>A0A4S4NJS5</accession>
<dbReference type="Pfam" id="PF20990">
    <property type="entry name" value="DUF2207_C"/>
    <property type="match status" value="1"/>
</dbReference>
<dbReference type="Proteomes" id="UP000308528">
    <property type="component" value="Unassembled WGS sequence"/>
</dbReference>
<feature type="compositionally biased region" description="Gly residues" evidence="1">
    <location>
        <begin position="589"/>
        <end position="607"/>
    </location>
</feature>
<dbReference type="EMBL" id="SRSF01000003">
    <property type="protein sequence ID" value="THH40066.1"/>
    <property type="molecule type" value="Genomic_DNA"/>
</dbReference>
<evidence type="ECO:0000259" key="4">
    <source>
        <dbReference type="Pfam" id="PF20990"/>
    </source>
</evidence>
<protein>
    <submittedName>
        <fullName evidence="5">DUF2207 domain-containing protein</fullName>
    </submittedName>
</protein>
<evidence type="ECO:0000313" key="5">
    <source>
        <dbReference type="EMBL" id="THH40066.1"/>
    </source>
</evidence>
<feature type="region of interest" description="Disordered" evidence="1">
    <location>
        <begin position="581"/>
        <end position="607"/>
    </location>
</feature>
<proteinExistence type="predicted"/>
<sequence>MRPSTGVSTIPSDQGKDTVIPRSSKKIAVGVGRRLFSGKLSPVRPTLTLLFCLFTLLSAAQERFTEWHADVYPQKDRSIEVAEHLTVVSEGESVKRGITRSLPEVKAHPLEILSVDRDGAESPYHTRRSGGQLTIYAGDKKKTLRPGTYTYRIRYRIGGAVQSQKTLDELQFEVVGPDVTLPVEKATATLHLPDGLQVVQYACYTGADGATQRNCTQTAPEGGQLSFTGQGTFGRGEQFSVAAGFEPGFFRAVDPVTAVPEAPPNWFEREGSLLLFVLCALGAGYYAFTRWRTYGVDPPAPQVGHVFAPPQGLSPAAVSYLASDFGASPTQEFTASLLALATRGFLTIESEEESGWLGTQYRYFLRKTNRRPAPGELPDEQAMLYERLFAGQESVVMKGEYDEKLYKTSQAHHEAVSDAYTERYPVKQNLGKVWPLLGIYLLGVAAGVFASIHATDALVWPWAIAFMVLGATGLGIFIWLIRRPSPELVRLRTEIAALKEYLSLSEAKRKRLLNAPQMSREHYEELLPYAIALGIHTKWTDYFQGLFDPAAYRPVWYFGGGTPFHAATFSDRFTQVAGSSATPVSSSASGGGGSVGGGVGGGGAGGW</sequence>
<reference evidence="5 6" key="1">
    <citation type="submission" date="2019-04" db="EMBL/GenBank/DDBJ databases">
        <title>Lewinella litorea sp. nov., isolated from a marine sand.</title>
        <authorList>
            <person name="Yoon J.-H."/>
        </authorList>
    </citation>
    <scope>NUCLEOTIDE SEQUENCE [LARGE SCALE GENOMIC DNA]</scope>
    <source>
        <strain evidence="5 6">HSMS-39</strain>
    </source>
</reference>
<keyword evidence="2" id="KW-1133">Transmembrane helix</keyword>
<evidence type="ECO:0000259" key="3">
    <source>
        <dbReference type="Pfam" id="PF09972"/>
    </source>
</evidence>
<feature type="domain" description="Predicted membrane protein YciQ-like C-terminal" evidence="4">
    <location>
        <begin position="305"/>
        <end position="543"/>
    </location>
</feature>
<dbReference type="Pfam" id="PF09972">
    <property type="entry name" value="DUF2207"/>
    <property type="match status" value="1"/>
</dbReference>
<dbReference type="OrthoDB" id="9767603at2"/>
<dbReference type="InterPro" id="IPR048389">
    <property type="entry name" value="YciQ-like_C"/>
</dbReference>
<keyword evidence="2" id="KW-0812">Transmembrane</keyword>
<comment type="caution">
    <text evidence="5">The sequence shown here is derived from an EMBL/GenBank/DDBJ whole genome shotgun (WGS) entry which is preliminary data.</text>
</comment>
<dbReference type="InterPro" id="IPR018702">
    <property type="entry name" value="DUF2207"/>
</dbReference>
<feature type="domain" description="DUF2207" evidence="3">
    <location>
        <begin position="68"/>
        <end position="211"/>
    </location>
</feature>
<evidence type="ECO:0000313" key="6">
    <source>
        <dbReference type="Proteomes" id="UP000308528"/>
    </source>
</evidence>